<reference evidence="1" key="1">
    <citation type="submission" date="2014-05" db="EMBL/GenBank/DDBJ databases">
        <authorList>
            <person name="Chronopoulou M."/>
        </authorList>
    </citation>
    <scope>NUCLEOTIDE SEQUENCE</scope>
    <source>
        <tissue evidence="1">Whole organism</tissue>
    </source>
</reference>
<evidence type="ECO:0000313" key="1">
    <source>
        <dbReference type="EMBL" id="CDW18599.1"/>
    </source>
</evidence>
<organism evidence="1">
    <name type="scientific">Lepeophtheirus salmonis</name>
    <name type="common">Salmon louse</name>
    <name type="synonym">Caligus salmonis</name>
    <dbReference type="NCBI Taxonomy" id="72036"/>
    <lineage>
        <taxon>Eukaryota</taxon>
        <taxon>Metazoa</taxon>
        <taxon>Ecdysozoa</taxon>
        <taxon>Arthropoda</taxon>
        <taxon>Crustacea</taxon>
        <taxon>Multicrustacea</taxon>
        <taxon>Hexanauplia</taxon>
        <taxon>Copepoda</taxon>
        <taxon>Siphonostomatoida</taxon>
        <taxon>Caligidae</taxon>
        <taxon>Lepeophtheirus</taxon>
    </lineage>
</organism>
<name>A0A0K2SXW3_LEPSM</name>
<dbReference type="AlphaFoldDB" id="A0A0K2SXW3"/>
<dbReference type="EMBL" id="HACA01001238">
    <property type="protein sequence ID" value="CDW18599.1"/>
    <property type="molecule type" value="Transcribed_RNA"/>
</dbReference>
<protein>
    <submittedName>
        <fullName evidence="1">Uncharacterized protein</fullName>
    </submittedName>
</protein>
<proteinExistence type="predicted"/>
<accession>A0A0K2SXW3</accession>
<feature type="non-terminal residue" evidence="1">
    <location>
        <position position="1"/>
    </location>
</feature>
<sequence length="67" mass="7735">NSRGWTVSSDILVYSGMRARFRVYSVGVIPFRKDGYHSTCDSDKSYIFFPQKSLKFAFHQSCTIFVV</sequence>